<evidence type="ECO:0000256" key="3">
    <source>
        <dbReference type="ARBA" id="ARBA00022679"/>
    </source>
</evidence>
<feature type="transmembrane region" description="Helical" evidence="8">
    <location>
        <begin position="20"/>
        <end position="53"/>
    </location>
</feature>
<dbReference type="PANTHER" id="PTHR38686:SF1">
    <property type="entry name" value="APOLIPOPROTEIN N-ACYLTRANSFERASE"/>
    <property type="match status" value="1"/>
</dbReference>
<keyword evidence="2 8" id="KW-1003">Cell membrane</keyword>
<dbReference type="AlphaFoldDB" id="A0A4V1Q7R0"/>
<evidence type="ECO:0000256" key="6">
    <source>
        <dbReference type="ARBA" id="ARBA00023136"/>
    </source>
</evidence>
<dbReference type="InterPro" id="IPR036526">
    <property type="entry name" value="C-N_Hydrolase_sf"/>
</dbReference>
<dbReference type="EMBL" id="PPCV01000001">
    <property type="protein sequence ID" value="RXW33458.1"/>
    <property type="molecule type" value="Genomic_DNA"/>
</dbReference>
<comment type="pathway">
    <text evidence="8">Protein modification; lipoprotein biosynthesis (N-acyl transfer).</text>
</comment>
<comment type="subcellular location">
    <subcellularLocation>
        <location evidence="1 8">Cell membrane</location>
        <topology evidence="1 8">Multi-pass membrane protein</topology>
    </subcellularLocation>
</comment>
<comment type="caution">
    <text evidence="10">The sequence shown here is derived from an EMBL/GenBank/DDBJ whole genome shotgun (WGS) entry which is preliminary data.</text>
</comment>
<dbReference type="Proteomes" id="UP000290624">
    <property type="component" value="Unassembled WGS sequence"/>
</dbReference>
<name>A0A4V1Q7R0_9ACTN</name>
<comment type="function">
    <text evidence="8">Catalyzes the phospholipid dependent N-acylation of the N-terminal cysteine of apolipoprotein, the last step in lipoprotein maturation.</text>
</comment>
<dbReference type="SUPFAM" id="SSF56317">
    <property type="entry name" value="Carbon-nitrogen hydrolase"/>
    <property type="match status" value="1"/>
</dbReference>
<dbReference type="Pfam" id="PF20154">
    <property type="entry name" value="LNT_N"/>
    <property type="match status" value="1"/>
</dbReference>
<feature type="transmembrane region" description="Helical" evidence="8">
    <location>
        <begin position="160"/>
        <end position="182"/>
    </location>
</feature>
<gene>
    <name evidence="8 10" type="primary">lnt</name>
    <name evidence="10" type="ORF">C1706_01465</name>
</gene>
<keyword evidence="5 8" id="KW-1133">Transmembrane helix</keyword>
<dbReference type="PROSITE" id="PS50263">
    <property type="entry name" value="CN_HYDROLASE"/>
    <property type="match status" value="1"/>
</dbReference>
<keyword evidence="6 8" id="KW-0472">Membrane</keyword>
<dbReference type="InterPro" id="IPR045378">
    <property type="entry name" value="LNT_N"/>
</dbReference>
<dbReference type="InterPro" id="IPR004563">
    <property type="entry name" value="Apolipo_AcylTrfase"/>
</dbReference>
<dbReference type="GO" id="GO:0005886">
    <property type="term" value="C:plasma membrane"/>
    <property type="evidence" value="ECO:0007669"/>
    <property type="project" value="UniProtKB-SubCell"/>
</dbReference>
<dbReference type="OrthoDB" id="9804277at2"/>
<proteinExistence type="inferred from homology"/>
<evidence type="ECO:0000256" key="5">
    <source>
        <dbReference type="ARBA" id="ARBA00022989"/>
    </source>
</evidence>
<sequence length="530" mass="55477">MTAADSPVPVRRWRGPLPWWALAVFAAVGGLSASASFAPFGWAPCAIVAVAILTWCLRSAHGLGGTLIAGACFGLAFMGTSLIWQTEIMVASYAGLVAATSLVFVGVSALTWWMRSLPAWPLFAAASWSASEWVISVFPFGGFGWMRLGYTQLDTPMAGLYPLVGAAGVTFVVAVLGTLLAAVIQSPGVRSASALVWVVVAVLAAGGLSSFITPTSHGSVDVGWVQGGAPGGGVYGLGPARSITYNSRDETAALMRRVAAGDVSAPQLIAWPENSTDMDPRTDVATRRAVESAVDTAGVPILVGSIFEDPAAQTRQTVAVWWTPAGGDLVYAKRNLVPFGEWIPGRDLLMPLIPQLSYVGADSVPGTTPGEFVAALPDGRDLPVGVAICYEVIFPQTLNQAVEAGAQVLIVQSSNAMYQGTNQIAQQFTITRVRAAEMRRTIQVVTTSGVSGLIGPQGQVLRQAPDSVAASGVDTLPLETTPPTPAMRIQPWLEYGVTLMTGLGVVWVLLRHLRGRRGGRMDAVAAHASA</sequence>
<reference evidence="10 11" key="1">
    <citation type="submission" date="2018-01" db="EMBL/GenBank/DDBJ databases">
        <title>Lactibacter flavus gen. nov., sp. nov., a novel bacterium of the family Propionibacteriaceae isolated from raw milk and dairy products.</title>
        <authorList>
            <person name="Wenning M."/>
            <person name="Breitenwieser F."/>
            <person name="Huptas C."/>
            <person name="von Neubeck M."/>
            <person name="Busse H.-J."/>
            <person name="Scherer S."/>
        </authorList>
    </citation>
    <scope>NUCLEOTIDE SEQUENCE [LARGE SCALE GENOMIC DNA]</scope>
    <source>
        <strain evidence="10 11">VG341</strain>
    </source>
</reference>
<dbReference type="Pfam" id="PF00795">
    <property type="entry name" value="CN_hydrolase"/>
    <property type="match status" value="1"/>
</dbReference>
<dbReference type="GO" id="GO:0042158">
    <property type="term" value="P:lipoprotein biosynthetic process"/>
    <property type="evidence" value="ECO:0007669"/>
    <property type="project" value="UniProtKB-UniRule"/>
</dbReference>
<keyword evidence="7 8" id="KW-0012">Acyltransferase</keyword>
<evidence type="ECO:0000256" key="7">
    <source>
        <dbReference type="ARBA" id="ARBA00023315"/>
    </source>
</evidence>
<evidence type="ECO:0000259" key="9">
    <source>
        <dbReference type="PROSITE" id="PS50263"/>
    </source>
</evidence>
<protein>
    <recommendedName>
        <fullName evidence="8">Apolipoprotein N-acyltransferase</fullName>
        <shortName evidence="8">ALP N-acyltransferase</shortName>
        <ecNumber evidence="8">2.3.1.269</ecNumber>
    </recommendedName>
</protein>
<dbReference type="NCBIfam" id="TIGR00546">
    <property type="entry name" value="lnt"/>
    <property type="match status" value="1"/>
</dbReference>
<comment type="similarity">
    <text evidence="8">Belongs to the CN hydrolase family. Apolipoprotein N-acyltransferase subfamily.</text>
</comment>
<evidence type="ECO:0000313" key="10">
    <source>
        <dbReference type="EMBL" id="RXW33458.1"/>
    </source>
</evidence>
<evidence type="ECO:0000256" key="1">
    <source>
        <dbReference type="ARBA" id="ARBA00004651"/>
    </source>
</evidence>
<evidence type="ECO:0000313" key="11">
    <source>
        <dbReference type="Proteomes" id="UP000290624"/>
    </source>
</evidence>
<dbReference type="UniPathway" id="UPA00666"/>
<accession>A0A4V1Q7R0</accession>
<evidence type="ECO:0000256" key="2">
    <source>
        <dbReference type="ARBA" id="ARBA00022475"/>
    </source>
</evidence>
<feature type="transmembrane region" description="Helical" evidence="8">
    <location>
        <begin position="120"/>
        <end position="140"/>
    </location>
</feature>
<dbReference type="InterPro" id="IPR003010">
    <property type="entry name" value="C-N_Hydrolase"/>
</dbReference>
<feature type="transmembrane region" description="Helical" evidence="8">
    <location>
        <begin position="90"/>
        <end position="113"/>
    </location>
</feature>
<keyword evidence="11" id="KW-1185">Reference proteome</keyword>
<keyword evidence="10" id="KW-0449">Lipoprotein</keyword>
<dbReference type="CDD" id="cd07571">
    <property type="entry name" value="ALP_N-acyl_transferase"/>
    <property type="match status" value="1"/>
</dbReference>
<dbReference type="PANTHER" id="PTHR38686">
    <property type="entry name" value="APOLIPOPROTEIN N-ACYLTRANSFERASE"/>
    <property type="match status" value="1"/>
</dbReference>
<comment type="catalytic activity">
    <reaction evidence="8">
        <text>N-terminal S-1,2-diacyl-sn-glyceryl-L-cysteinyl-[lipoprotein] + a glycerophospholipid = N-acyl-S-1,2-diacyl-sn-glyceryl-L-cysteinyl-[lipoprotein] + a 2-acyl-sn-glycero-3-phospholipid + H(+)</text>
        <dbReference type="Rhea" id="RHEA:48228"/>
        <dbReference type="Rhea" id="RHEA-COMP:14681"/>
        <dbReference type="Rhea" id="RHEA-COMP:14684"/>
        <dbReference type="ChEBI" id="CHEBI:15378"/>
        <dbReference type="ChEBI" id="CHEBI:136912"/>
        <dbReference type="ChEBI" id="CHEBI:140656"/>
        <dbReference type="ChEBI" id="CHEBI:140657"/>
        <dbReference type="ChEBI" id="CHEBI:140660"/>
        <dbReference type="EC" id="2.3.1.269"/>
    </reaction>
</comment>
<evidence type="ECO:0000256" key="8">
    <source>
        <dbReference type="HAMAP-Rule" id="MF_01148"/>
    </source>
</evidence>
<evidence type="ECO:0000256" key="4">
    <source>
        <dbReference type="ARBA" id="ARBA00022692"/>
    </source>
</evidence>
<dbReference type="RefSeq" id="WP_129457423.1">
    <property type="nucleotide sequence ID" value="NZ_PPCV01000001.1"/>
</dbReference>
<keyword evidence="3 8" id="KW-0808">Transferase</keyword>
<dbReference type="Gene3D" id="3.60.110.10">
    <property type="entry name" value="Carbon-nitrogen hydrolase"/>
    <property type="match status" value="1"/>
</dbReference>
<feature type="domain" description="CN hydrolase" evidence="9">
    <location>
        <begin position="230"/>
        <end position="478"/>
    </location>
</feature>
<feature type="transmembrane region" description="Helical" evidence="8">
    <location>
        <begin position="194"/>
        <end position="212"/>
    </location>
</feature>
<feature type="transmembrane region" description="Helical" evidence="8">
    <location>
        <begin position="65"/>
        <end position="84"/>
    </location>
</feature>
<organism evidence="10 11">
    <name type="scientific">Propioniciclava flava</name>
    <dbReference type="NCBI Taxonomy" id="2072026"/>
    <lineage>
        <taxon>Bacteria</taxon>
        <taxon>Bacillati</taxon>
        <taxon>Actinomycetota</taxon>
        <taxon>Actinomycetes</taxon>
        <taxon>Propionibacteriales</taxon>
        <taxon>Propionibacteriaceae</taxon>
        <taxon>Propioniciclava</taxon>
    </lineage>
</organism>
<dbReference type="EC" id="2.3.1.269" evidence="8"/>
<dbReference type="HAMAP" id="MF_01148">
    <property type="entry name" value="Lnt"/>
    <property type="match status" value="1"/>
</dbReference>
<keyword evidence="4 8" id="KW-0812">Transmembrane</keyword>
<dbReference type="GO" id="GO:0016410">
    <property type="term" value="F:N-acyltransferase activity"/>
    <property type="evidence" value="ECO:0007669"/>
    <property type="project" value="UniProtKB-UniRule"/>
</dbReference>
<feature type="transmembrane region" description="Helical" evidence="8">
    <location>
        <begin position="492"/>
        <end position="510"/>
    </location>
</feature>